<dbReference type="STRING" id="553207.HMPREF0299_7055"/>
<dbReference type="AlphaFoldDB" id="E0DGQ6"/>
<dbReference type="Proteomes" id="UP000004218">
    <property type="component" value="Unassembled WGS sequence"/>
</dbReference>
<name>E0DGQ6_9CORY</name>
<protein>
    <submittedName>
        <fullName evidence="1">Uncharacterized protein</fullName>
    </submittedName>
</protein>
<reference evidence="1" key="1">
    <citation type="submission" date="2010-08" db="EMBL/GenBank/DDBJ databases">
        <authorList>
            <person name="Harkins D.M."/>
            <person name="Madupu R."/>
            <person name="Durkin A.S."/>
            <person name="Torralba M."/>
            <person name="Methe B."/>
            <person name="Sutton G.G."/>
            <person name="Nelson K.E."/>
        </authorList>
    </citation>
    <scope>NUCLEOTIDE SEQUENCE [LARGE SCALE GENOMIC DNA]</scope>
    <source>
        <strain evidence="1">ATCC 14266</strain>
    </source>
</reference>
<comment type="caution">
    <text evidence="1">The sequence shown here is derived from an EMBL/GenBank/DDBJ whole genome shotgun (WGS) entry which is preliminary data.</text>
</comment>
<evidence type="ECO:0000313" key="1">
    <source>
        <dbReference type="EMBL" id="EFM48841.1"/>
    </source>
</evidence>
<organism evidence="1 2">
    <name type="scientific">Corynebacterium matruchotii ATCC 14266</name>
    <dbReference type="NCBI Taxonomy" id="553207"/>
    <lineage>
        <taxon>Bacteria</taxon>
        <taxon>Bacillati</taxon>
        <taxon>Actinomycetota</taxon>
        <taxon>Actinomycetes</taxon>
        <taxon>Mycobacteriales</taxon>
        <taxon>Corynebacteriaceae</taxon>
        <taxon>Corynebacterium</taxon>
    </lineage>
</organism>
<gene>
    <name evidence="1" type="ORF">HMPREF0299_7055</name>
</gene>
<dbReference type="eggNOG" id="ENOG502ZG2Q">
    <property type="taxonomic scope" value="Bacteria"/>
</dbReference>
<sequence length="398" mass="44190">MSVAKLCLTGMKREEFIEYLRAYPGVTSVSKIQSDDAPEWSTLELLFDDGTKVNLNPDVLSTSDTDDIDIGATEKILQALDAERRSAQDGQASVPVLPLVRSLAFAIQYREMSSGAFTWLTDFIGYGIALEDAELLNPNANNNPAGYDALQLQSQAFDNLHKTMTEDYFSLVEFGLGPNVVAMPAPEGNESAWFADIPVMEYLIDYLSEQSGTPWVVIPATRNQLFFVNTAATAEEWGALLDALEPTIEYHNGIYPLPHSIIDGQWVEQPIDTETEWGRRLHTLQLQARTISYNAQAEVLSATENNIASYKALSITTVDGAEHDMSFALVPEAWITTSVPQADLLFFESGNSGTMVPWQGVVDRLPHLIEQQPDVHPPRYTVKRPTFQEMELLQLLGL</sequence>
<dbReference type="EMBL" id="ACSH02000005">
    <property type="protein sequence ID" value="EFM48841.1"/>
    <property type="molecule type" value="Genomic_DNA"/>
</dbReference>
<evidence type="ECO:0000313" key="2">
    <source>
        <dbReference type="Proteomes" id="UP000004218"/>
    </source>
</evidence>
<proteinExistence type="predicted"/>
<keyword evidence="2" id="KW-1185">Reference proteome</keyword>
<accession>E0DGQ6</accession>